<accession>A0A8J2VS02</accession>
<dbReference type="Gene3D" id="2.60.300.12">
    <property type="entry name" value="HesB-like domain"/>
    <property type="match status" value="1"/>
</dbReference>
<evidence type="ECO:0000313" key="3">
    <source>
        <dbReference type="Proteomes" id="UP000628775"/>
    </source>
</evidence>
<gene>
    <name evidence="2" type="primary">yqkB</name>
    <name evidence="2" type="ORF">GCM10011391_18080</name>
</gene>
<reference evidence="2" key="2">
    <citation type="submission" date="2020-09" db="EMBL/GenBank/DDBJ databases">
        <authorList>
            <person name="Sun Q."/>
            <person name="Zhou Y."/>
        </authorList>
    </citation>
    <scope>NUCLEOTIDE SEQUENCE</scope>
    <source>
        <strain evidence="2">CGMCC 1.15371</strain>
    </source>
</reference>
<comment type="caution">
    <text evidence="2">The sequence shown here is derived from an EMBL/GenBank/DDBJ whole genome shotgun (WGS) entry which is preliminary data.</text>
</comment>
<sequence length="111" mass="12591">MMNITITDRANQALEELNTVENSLLKLKYETEGCGCVVSGVNELWVVTAPDVDDIFIETNGTPILVERSKRVFLDEALTVDYSDVTQMFMLKSPNQILNPRMRLLNKVNVR</sequence>
<evidence type="ECO:0000313" key="2">
    <source>
        <dbReference type="EMBL" id="GGE39654.1"/>
    </source>
</evidence>
<protein>
    <recommendedName>
        <fullName evidence="1">Core domain-containing protein</fullName>
    </recommendedName>
</protein>
<feature type="domain" description="Core" evidence="1">
    <location>
        <begin position="2"/>
        <end position="105"/>
    </location>
</feature>
<evidence type="ECO:0000259" key="1">
    <source>
        <dbReference type="Pfam" id="PF01521"/>
    </source>
</evidence>
<dbReference type="EMBL" id="BMIR01000007">
    <property type="protein sequence ID" value="GGE39654.1"/>
    <property type="molecule type" value="Genomic_DNA"/>
</dbReference>
<dbReference type="InterPro" id="IPR035903">
    <property type="entry name" value="HesB-like_dom_sf"/>
</dbReference>
<organism evidence="2 3">
    <name type="scientific">Pullulanibacillus camelliae</name>
    <dbReference type="NCBI Taxonomy" id="1707096"/>
    <lineage>
        <taxon>Bacteria</taxon>
        <taxon>Bacillati</taxon>
        <taxon>Bacillota</taxon>
        <taxon>Bacilli</taxon>
        <taxon>Bacillales</taxon>
        <taxon>Sporolactobacillaceae</taxon>
        <taxon>Pullulanibacillus</taxon>
    </lineage>
</organism>
<name>A0A8J2VS02_9BACL</name>
<keyword evidence="3" id="KW-1185">Reference proteome</keyword>
<proteinExistence type="predicted"/>
<dbReference type="AlphaFoldDB" id="A0A8J2VS02"/>
<dbReference type="InterPro" id="IPR000361">
    <property type="entry name" value="ATAP_core_dom"/>
</dbReference>
<dbReference type="Pfam" id="PF01521">
    <property type="entry name" value="Fe-S_biosyn"/>
    <property type="match status" value="1"/>
</dbReference>
<dbReference type="Proteomes" id="UP000628775">
    <property type="component" value="Unassembled WGS sequence"/>
</dbReference>
<reference evidence="2" key="1">
    <citation type="journal article" date="2014" name="Int. J. Syst. Evol. Microbiol.">
        <title>Complete genome sequence of Corynebacterium casei LMG S-19264T (=DSM 44701T), isolated from a smear-ripened cheese.</title>
        <authorList>
            <consortium name="US DOE Joint Genome Institute (JGI-PGF)"/>
            <person name="Walter F."/>
            <person name="Albersmeier A."/>
            <person name="Kalinowski J."/>
            <person name="Ruckert C."/>
        </authorList>
    </citation>
    <scope>NUCLEOTIDE SEQUENCE</scope>
    <source>
        <strain evidence="2">CGMCC 1.15371</strain>
    </source>
</reference>
<dbReference type="SUPFAM" id="SSF89360">
    <property type="entry name" value="HesB-like domain"/>
    <property type="match status" value="1"/>
</dbReference>